<dbReference type="Gene3D" id="3.30.710.10">
    <property type="entry name" value="Potassium Channel Kv1.1, Chain A"/>
    <property type="match status" value="1"/>
</dbReference>
<dbReference type="Proteomes" id="UP000008021">
    <property type="component" value="Chromosome 7"/>
</dbReference>
<evidence type="ECO:0000313" key="5">
    <source>
        <dbReference type="Proteomes" id="UP000008021"/>
    </source>
</evidence>
<feature type="domain" description="SKP1 component POZ" evidence="3">
    <location>
        <begin position="17"/>
        <end position="64"/>
    </location>
</feature>
<dbReference type="AlphaFoldDB" id="A0A0E0E7A6"/>
<comment type="similarity">
    <text evidence="2">Belongs to the SKP1 family.</text>
</comment>
<dbReference type="HOGENOM" id="CLU_2658691_0_0_1"/>
<dbReference type="GO" id="GO:0009867">
    <property type="term" value="P:jasmonic acid mediated signaling pathway"/>
    <property type="evidence" value="ECO:0007669"/>
    <property type="project" value="UniProtKB-ARBA"/>
</dbReference>
<dbReference type="SUPFAM" id="SSF54695">
    <property type="entry name" value="POZ domain"/>
    <property type="match status" value="1"/>
</dbReference>
<organism evidence="4">
    <name type="scientific">Oryza meridionalis</name>
    <dbReference type="NCBI Taxonomy" id="40149"/>
    <lineage>
        <taxon>Eukaryota</taxon>
        <taxon>Viridiplantae</taxon>
        <taxon>Streptophyta</taxon>
        <taxon>Embryophyta</taxon>
        <taxon>Tracheophyta</taxon>
        <taxon>Spermatophyta</taxon>
        <taxon>Magnoliopsida</taxon>
        <taxon>Liliopsida</taxon>
        <taxon>Poales</taxon>
        <taxon>Poaceae</taxon>
        <taxon>BOP clade</taxon>
        <taxon>Oryzoideae</taxon>
        <taxon>Oryzeae</taxon>
        <taxon>Oryzinae</taxon>
        <taxon>Oryza</taxon>
    </lineage>
</organism>
<dbReference type="STRING" id="40149.A0A0E0E7A6"/>
<proteinExistence type="inferred from homology"/>
<dbReference type="Gramene" id="OMERI07G01420.1">
    <property type="protein sequence ID" value="OMERI07G01420.1"/>
    <property type="gene ID" value="OMERI07G01420"/>
</dbReference>
<dbReference type="Pfam" id="PF03931">
    <property type="entry name" value="Skp1_POZ"/>
    <property type="match status" value="1"/>
</dbReference>
<evidence type="ECO:0000256" key="1">
    <source>
        <dbReference type="ARBA" id="ARBA00004906"/>
    </source>
</evidence>
<dbReference type="InterPro" id="IPR016073">
    <property type="entry name" value="Skp1_comp_POZ"/>
</dbReference>
<evidence type="ECO:0000313" key="4">
    <source>
        <dbReference type="EnsemblPlants" id="OMERI07G01420.1"/>
    </source>
</evidence>
<keyword evidence="5" id="KW-1185">Reference proteome</keyword>
<accession>A0A0E0E7A6</accession>
<evidence type="ECO:0000259" key="3">
    <source>
        <dbReference type="Pfam" id="PF03931"/>
    </source>
</evidence>
<sequence length="76" mass="8021">MAAAVDQATADGGSKTIILISADGKRFELISNMIEDDCMENGVCLPNIDGDILAMVVDYCNMHATVGPPPHRGRAC</sequence>
<dbReference type="GO" id="GO:0016567">
    <property type="term" value="P:protein ubiquitination"/>
    <property type="evidence" value="ECO:0007669"/>
    <property type="project" value="UniProtKB-UniPathway"/>
</dbReference>
<protein>
    <recommendedName>
        <fullName evidence="3">SKP1 component POZ domain-containing protein</fullName>
    </recommendedName>
</protein>
<dbReference type="EnsemblPlants" id="OMERI07G01420.1">
    <property type="protein sequence ID" value="OMERI07G01420.1"/>
    <property type="gene ID" value="OMERI07G01420"/>
</dbReference>
<dbReference type="SMART" id="SM00512">
    <property type="entry name" value="Skp1"/>
    <property type="match status" value="1"/>
</dbReference>
<reference evidence="4" key="1">
    <citation type="submission" date="2015-04" db="UniProtKB">
        <authorList>
            <consortium name="EnsemblPlants"/>
        </authorList>
    </citation>
    <scope>IDENTIFICATION</scope>
</reference>
<dbReference type="UniPathway" id="UPA00143"/>
<reference evidence="4" key="2">
    <citation type="submission" date="2018-05" db="EMBL/GenBank/DDBJ databases">
        <title>OmerRS3 (Oryza meridionalis Reference Sequence Version 3).</title>
        <authorList>
            <person name="Zhang J."/>
            <person name="Kudrna D."/>
            <person name="Lee S."/>
            <person name="Talag J."/>
            <person name="Welchert J."/>
            <person name="Wing R.A."/>
        </authorList>
    </citation>
    <scope>NUCLEOTIDE SEQUENCE [LARGE SCALE GENOMIC DNA]</scope>
    <source>
        <strain evidence="4">cv. OR44</strain>
    </source>
</reference>
<comment type="pathway">
    <text evidence="1">Protein modification; protein ubiquitination.</text>
</comment>
<dbReference type="InterPro" id="IPR001232">
    <property type="entry name" value="SKP1-like"/>
</dbReference>
<name>A0A0E0E7A6_9ORYZ</name>
<evidence type="ECO:0000256" key="2">
    <source>
        <dbReference type="ARBA" id="ARBA00009993"/>
    </source>
</evidence>
<dbReference type="GO" id="GO:0006511">
    <property type="term" value="P:ubiquitin-dependent protein catabolic process"/>
    <property type="evidence" value="ECO:0007669"/>
    <property type="project" value="InterPro"/>
</dbReference>
<dbReference type="InterPro" id="IPR011333">
    <property type="entry name" value="SKP1/BTB/POZ_sf"/>
</dbReference>